<evidence type="ECO:0000259" key="1">
    <source>
        <dbReference type="Pfam" id="PF20167"/>
    </source>
</evidence>
<dbReference type="InterPro" id="IPR046796">
    <property type="entry name" value="Transposase_32_dom"/>
</dbReference>
<feature type="domain" description="Putative plant transposon protein" evidence="1">
    <location>
        <begin position="15"/>
        <end position="135"/>
    </location>
</feature>
<accession>A0ABU6TZG9</accession>
<organism evidence="2 3">
    <name type="scientific">Stylosanthes scabra</name>
    <dbReference type="NCBI Taxonomy" id="79078"/>
    <lineage>
        <taxon>Eukaryota</taxon>
        <taxon>Viridiplantae</taxon>
        <taxon>Streptophyta</taxon>
        <taxon>Embryophyta</taxon>
        <taxon>Tracheophyta</taxon>
        <taxon>Spermatophyta</taxon>
        <taxon>Magnoliopsida</taxon>
        <taxon>eudicotyledons</taxon>
        <taxon>Gunneridae</taxon>
        <taxon>Pentapetalae</taxon>
        <taxon>rosids</taxon>
        <taxon>fabids</taxon>
        <taxon>Fabales</taxon>
        <taxon>Fabaceae</taxon>
        <taxon>Papilionoideae</taxon>
        <taxon>50 kb inversion clade</taxon>
        <taxon>dalbergioids sensu lato</taxon>
        <taxon>Dalbergieae</taxon>
        <taxon>Pterocarpus clade</taxon>
        <taxon>Stylosanthes</taxon>
    </lineage>
</organism>
<sequence length="253" mass="28807">IRHMTLGAEKDFKTRQFEDQRLNDDVIREICMPGARWKMSSSQLPHPIQLRRQDLTPVARGWAEFIIHSMIPIENKSEITVARAVLIHSIIKGHDVRVEKLIADNIAVLAEGVQGRSKLCFPSTIYRLCKEAGVPMGEFKDGEKIQIVRPIIAKRSLKKESMKQEMKSEKQGSKSKIGQGMLHQDKGIVIGHINKQTPTLLRSHLTKSMTSFITMWQTKRTLTMELSSLISNKENPPKLLTNLLNTLLILRIK</sequence>
<dbReference type="EMBL" id="JASCZI010096804">
    <property type="protein sequence ID" value="MED6154236.1"/>
    <property type="molecule type" value="Genomic_DNA"/>
</dbReference>
<feature type="non-terminal residue" evidence="2">
    <location>
        <position position="1"/>
    </location>
</feature>
<gene>
    <name evidence="2" type="ORF">PIB30_110330</name>
</gene>
<comment type="caution">
    <text evidence="2">The sequence shown here is derived from an EMBL/GenBank/DDBJ whole genome shotgun (WGS) entry which is preliminary data.</text>
</comment>
<keyword evidence="3" id="KW-1185">Reference proteome</keyword>
<feature type="non-terminal residue" evidence="2">
    <location>
        <position position="253"/>
    </location>
</feature>
<dbReference type="Proteomes" id="UP001341840">
    <property type="component" value="Unassembled WGS sequence"/>
</dbReference>
<evidence type="ECO:0000313" key="2">
    <source>
        <dbReference type="EMBL" id="MED6154236.1"/>
    </source>
</evidence>
<name>A0ABU6TZG9_9FABA</name>
<dbReference type="Pfam" id="PF20167">
    <property type="entry name" value="Transposase_32"/>
    <property type="match status" value="1"/>
</dbReference>
<proteinExistence type="predicted"/>
<protein>
    <recommendedName>
        <fullName evidence="1">Putative plant transposon protein domain-containing protein</fullName>
    </recommendedName>
</protein>
<evidence type="ECO:0000313" key="3">
    <source>
        <dbReference type="Proteomes" id="UP001341840"/>
    </source>
</evidence>
<reference evidence="2 3" key="1">
    <citation type="journal article" date="2023" name="Plants (Basel)">
        <title>Bridging the Gap: Combining Genomics and Transcriptomics Approaches to Understand Stylosanthes scabra, an Orphan Legume from the Brazilian Caatinga.</title>
        <authorList>
            <person name="Ferreira-Neto J.R.C."/>
            <person name="da Silva M.D."/>
            <person name="Binneck E."/>
            <person name="de Melo N.F."/>
            <person name="da Silva R.H."/>
            <person name="de Melo A.L.T.M."/>
            <person name="Pandolfi V."/>
            <person name="Bustamante F.O."/>
            <person name="Brasileiro-Vidal A.C."/>
            <person name="Benko-Iseppon A.M."/>
        </authorList>
    </citation>
    <scope>NUCLEOTIDE SEQUENCE [LARGE SCALE GENOMIC DNA]</scope>
    <source>
        <tissue evidence="2">Leaves</tissue>
    </source>
</reference>